<proteinExistence type="predicted"/>
<dbReference type="InterPro" id="IPR040256">
    <property type="entry name" value="At4g02000-like"/>
</dbReference>
<dbReference type="Proteomes" id="UP000233837">
    <property type="component" value="Unassembled WGS sequence"/>
</dbReference>
<organism evidence="1 2">
    <name type="scientific">Dendrobium catenatum</name>
    <dbReference type="NCBI Taxonomy" id="906689"/>
    <lineage>
        <taxon>Eukaryota</taxon>
        <taxon>Viridiplantae</taxon>
        <taxon>Streptophyta</taxon>
        <taxon>Embryophyta</taxon>
        <taxon>Tracheophyta</taxon>
        <taxon>Spermatophyta</taxon>
        <taxon>Magnoliopsida</taxon>
        <taxon>Liliopsida</taxon>
        <taxon>Asparagales</taxon>
        <taxon>Orchidaceae</taxon>
        <taxon>Epidendroideae</taxon>
        <taxon>Malaxideae</taxon>
        <taxon>Dendrobiinae</taxon>
        <taxon>Dendrobium</taxon>
    </lineage>
</organism>
<reference evidence="1 2" key="1">
    <citation type="journal article" date="2016" name="Sci. Rep.">
        <title>The Dendrobium catenatum Lindl. genome sequence provides insights into polysaccharide synthase, floral development and adaptive evolution.</title>
        <authorList>
            <person name="Zhang G.Q."/>
            <person name="Xu Q."/>
            <person name="Bian C."/>
            <person name="Tsai W.C."/>
            <person name="Yeh C.M."/>
            <person name="Liu K.W."/>
            <person name="Yoshida K."/>
            <person name="Zhang L.S."/>
            <person name="Chang S.B."/>
            <person name="Chen F."/>
            <person name="Shi Y."/>
            <person name="Su Y.Y."/>
            <person name="Zhang Y.Q."/>
            <person name="Chen L.J."/>
            <person name="Yin Y."/>
            <person name="Lin M."/>
            <person name="Huang H."/>
            <person name="Deng H."/>
            <person name="Wang Z.W."/>
            <person name="Zhu S.L."/>
            <person name="Zhao X."/>
            <person name="Deng C."/>
            <person name="Niu S.C."/>
            <person name="Huang J."/>
            <person name="Wang M."/>
            <person name="Liu G.H."/>
            <person name="Yang H.J."/>
            <person name="Xiao X.J."/>
            <person name="Hsiao Y.Y."/>
            <person name="Wu W.L."/>
            <person name="Chen Y.Y."/>
            <person name="Mitsuda N."/>
            <person name="Ohme-Takagi M."/>
            <person name="Luo Y.B."/>
            <person name="Van de Peer Y."/>
            <person name="Liu Z.J."/>
        </authorList>
    </citation>
    <scope>NUCLEOTIDE SEQUENCE [LARGE SCALE GENOMIC DNA]</scope>
    <source>
        <tissue evidence="1">The whole plant</tissue>
    </source>
</reference>
<reference evidence="1 2" key="2">
    <citation type="journal article" date="2017" name="Nature">
        <title>The Apostasia genome and the evolution of orchids.</title>
        <authorList>
            <person name="Zhang G.Q."/>
            <person name="Liu K.W."/>
            <person name="Li Z."/>
            <person name="Lohaus R."/>
            <person name="Hsiao Y.Y."/>
            <person name="Niu S.C."/>
            <person name="Wang J.Y."/>
            <person name="Lin Y.C."/>
            <person name="Xu Q."/>
            <person name="Chen L.J."/>
            <person name="Yoshida K."/>
            <person name="Fujiwara S."/>
            <person name="Wang Z.W."/>
            <person name="Zhang Y.Q."/>
            <person name="Mitsuda N."/>
            <person name="Wang M."/>
            <person name="Liu G.H."/>
            <person name="Pecoraro L."/>
            <person name="Huang H.X."/>
            <person name="Xiao X.J."/>
            <person name="Lin M."/>
            <person name="Wu X.Y."/>
            <person name="Wu W.L."/>
            <person name="Chen Y.Y."/>
            <person name="Chang S.B."/>
            <person name="Sakamoto S."/>
            <person name="Ohme-Takagi M."/>
            <person name="Yagi M."/>
            <person name="Zeng S.J."/>
            <person name="Shen C.Y."/>
            <person name="Yeh C.M."/>
            <person name="Luo Y.B."/>
            <person name="Tsai W.C."/>
            <person name="Van de Peer Y."/>
            <person name="Liu Z.J."/>
        </authorList>
    </citation>
    <scope>NUCLEOTIDE SEQUENCE [LARGE SCALE GENOMIC DNA]</scope>
    <source>
        <tissue evidence="1">The whole plant</tissue>
    </source>
</reference>
<dbReference type="AlphaFoldDB" id="A0A2I0VQQ0"/>
<dbReference type="EMBL" id="KZ503315">
    <property type="protein sequence ID" value="PKU65732.1"/>
    <property type="molecule type" value="Genomic_DNA"/>
</dbReference>
<evidence type="ECO:0000313" key="2">
    <source>
        <dbReference type="Proteomes" id="UP000233837"/>
    </source>
</evidence>
<protein>
    <recommendedName>
        <fullName evidence="3">DUF4283 domain-containing protein</fullName>
    </recommendedName>
</protein>
<gene>
    <name evidence="1" type="ORF">MA16_Dca021104</name>
</gene>
<accession>A0A2I0VQQ0</accession>
<name>A0A2I0VQQ0_9ASPA</name>
<dbReference type="PANTHER" id="PTHR31286">
    <property type="entry name" value="GLYCINE-RICH CELL WALL STRUCTURAL PROTEIN 1.8-LIKE"/>
    <property type="match status" value="1"/>
</dbReference>
<keyword evidence="2" id="KW-1185">Reference proteome</keyword>
<evidence type="ECO:0008006" key="3">
    <source>
        <dbReference type="Google" id="ProtNLM"/>
    </source>
</evidence>
<dbReference type="PANTHER" id="PTHR31286:SF165">
    <property type="entry name" value="DUF4283 DOMAIN-CONTAINING PROTEIN"/>
    <property type="match status" value="1"/>
</dbReference>
<sequence length="293" mass="31466">MKIDFATSIGSRPSLAHVLVELDITKSYPDKVWLGPQKSSYVQQAVMEDFPPFCASCKSIGHVVGNCHPMADLSIPNKVSVTPELIISSPPIQSLLTVENFSNDVVVVDLDPADSLARNEDVLEGVPPAISNPYLAQVDFVVVGVVPVTQVPRLCVSDAVELNCGVNSKPTLSCVFSVPAPCGLAMVDVLCVVVGQSSSSVSPLRDLFGCGDPSLMVLVNRDDASSSVNLVLDKKVHAQSDLVSNDIFESNINFVYIPISVMSNVEMKDYVAKFVKNSVLVQTDWLILEDSIS</sequence>
<evidence type="ECO:0000313" key="1">
    <source>
        <dbReference type="EMBL" id="PKU65732.1"/>
    </source>
</evidence>